<dbReference type="Gene3D" id="1.10.10.60">
    <property type="entry name" value="Homeodomain-like"/>
    <property type="match status" value="1"/>
</dbReference>
<reference evidence="2" key="1">
    <citation type="submission" date="2023-06" db="EMBL/GenBank/DDBJ databases">
        <title>Deciphering the underlying mechanisms mediating the transmission of blaNDM gene from human to animals in China.</title>
        <authorList>
            <person name="Chen K."/>
            <person name="Chen S."/>
        </authorList>
    </citation>
    <scope>NUCLEOTIDE SEQUENCE</scope>
    <source>
        <strain evidence="2">1199</strain>
    </source>
</reference>
<evidence type="ECO:0000313" key="2">
    <source>
        <dbReference type="EMBL" id="MCV5625924.1"/>
    </source>
</evidence>
<feature type="domain" description="HTH araC/xylS-type" evidence="1">
    <location>
        <begin position="13"/>
        <end position="78"/>
    </location>
</feature>
<protein>
    <submittedName>
        <fullName evidence="2">AraC family transcriptional regulator</fullName>
    </submittedName>
</protein>
<proteinExistence type="predicted"/>
<dbReference type="GO" id="GO:0003700">
    <property type="term" value="F:DNA-binding transcription factor activity"/>
    <property type="evidence" value="ECO:0007669"/>
    <property type="project" value="InterPro"/>
</dbReference>
<dbReference type="AlphaFoldDB" id="A0AAP3A7L8"/>
<dbReference type="Proteomes" id="UP001208624">
    <property type="component" value="Unassembled WGS sequence"/>
</dbReference>
<evidence type="ECO:0000259" key="1">
    <source>
        <dbReference type="PROSITE" id="PS01124"/>
    </source>
</evidence>
<organism evidence="2 3">
    <name type="scientific">Escherichia coli</name>
    <dbReference type="NCBI Taxonomy" id="562"/>
    <lineage>
        <taxon>Bacteria</taxon>
        <taxon>Pseudomonadati</taxon>
        <taxon>Pseudomonadota</taxon>
        <taxon>Gammaproteobacteria</taxon>
        <taxon>Enterobacterales</taxon>
        <taxon>Enterobacteriaceae</taxon>
        <taxon>Escherichia</taxon>
    </lineage>
</organism>
<dbReference type="GO" id="GO:0043565">
    <property type="term" value="F:sequence-specific DNA binding"/>
    <property type="evidence" value="ECO:0007669"/>
    <property type="project" value="InterPro"/>
</dbReference>
<accession>A0AAP3A7L8</accession>
<evidence type="ECO:0000313" key="3">
    <source>
        <dbReference type="Proteomes" id="UP001208624"/>
    </source>
</evidence>
<dbReference type="InterPro" id="IPR018060">
    <property type="entry name" value="HTH_AraC"/>
</dbReference>
<sequence length="78" mass="9149">MTLFRSNVTLFSDRIRHVIGDELHKCWRLSHIADLFNISEITVRKRLEAENTTFHDIILNCRMNKSLELISQGDAHIN</sequence>
<dbReference type="PROSITE" id="PS01124">
    <property type="entry name" value="HTH_ARAC_FAMILY_2"/>
    <property type="match status" value="1"/>
</dbReference>
<comment type="caution">
    <text evidence="2">The sequence shown here is derived from an EMBL/GenBank/DDBJ whole genome shotgun (WGS) entry which is preliminary data.</text>
</comment>
<dbReference type="EMBL" id="JAOVKC010000981">
    <property type="protein sequence ID" value="MCV5625924.1"/>
    <property type="molecule type" value="Genomic_DNA"/>
</dbReference>
<gene>
    <name evidence="2" type="ORF">OFN31_30295</name>
</gene>
<name>A0AAP3A7L8_ECOLX</name>
<feature type="non-terminal residue" evidence="2">
    <location>
        <position position="78"/>
    </location>
</feature>